<gene>
    <name evidence="2" type="ORF">FHS89_002676</name>
</gene>
<dbReference type="SUPFAM" id="SSF54909">
    <property type="entry name" value="Dimeric alpha+beta barrel"/>
    <property type="match status" value="1"/>
</dbReference>
<comment type="caution">
    <text evidence="2">The sequence shown here is derived from an EMBL/GenBank/DDBJ whole genome shotgun (WGS) entry which is preliminary data.</text>
</comment>
<feature type="domain" description="EthD" evidence="1">
    <location>
        <begin position="19"/>
        <end position="87"/>
    </location>
</feature>
<name>A0A840X4A4_9RHOB</name>
<dbReference type="AlphaFoldDB" id="A0A840X4A4"/>
<proteinExistence type="predicted"/>
<accession>A0A840X4A4</accession>
<dbReference type="NCBIfam" id="TIGR02118">
    <property type="entry name" value="EthD family reductase"/>
    <property type="match status" value="1"/>
</dbReference>
<dbReference type="PANTHER" id="PTHR40260">
    <property type="entry name" value="BLR8190 PROTEIN"/>
    <property type="match status" value="1"/>
</dbReference>
<evidence type="ECO:0000313" key="2">
    <source>
        <dbReference type="EMBL" id="MBB5516636.1"/>
    </source>
</evidence>
<dbReference type="InterPro" id="IPR011008">
    <property type="entry name" value="Dimeric_a/b-barrel"/>
</dbReference>
<sequence>MAATLTVMYPITDETTFDFDYYGSTHMPLVGKVMKPDTAIASKGLAGGPDTSPGFYAVATVSYADMAALQAALADADEVLADIPNYYNAQPIMLIGETL</sequence>
<dbReference type="Gene3D" id="3.30.70.100">
    <property type="match status" value="1"/>
</dbReference>
<dbReference type="Pfam" id="PF07110">
    <property type="entry name" value="EthD"/>
    <property type="match status" value="1"/>
</dbReference>
<evidence type="ECO:0000259" key="1">
    <source>
        <dbReference type="Pfam" id="PF07110"/>
    </source>
</evidence>
<dbReference type="PANTHER" id="PTHR40260:SF2">
    <property type="entry name" value="BLR8190 PROTEIN"/>
    <property type="match status" value="1"/>
</dbReference>
<dbReference type="RefSeq" id="WP_184012449.1">
    <property type="nucleotide sequence ID" value="NZ_JACIJS010000008.1"/>
</dbReference>
<dbReference type="Proteomes" id="UP000553766">
    <property type="component" value="Unassembled WGS sequence"/>
</dbReference>
<reference evidence="2 3" key="1">
    <citation type="submission" date="2020-08" db="EMBL/GenBank/DDBJ databases">
        <title>Genomic Encyclopedia of Type Strains, Phase IV (KMG-IV): sequencing the most valuable type-strain genomes for metagenomic binning, comparative biology and taxonomic classification.</title>
        <authorList>
            <person name="Goeker M."/>
        </authorList>
    </citation>
    <scope>NUCLEOTIDE SEQUENCE [LARGE SCALE GENOMIC DNA]</scope>
    <source>
        <strain evidence="2 3">DSM 103377</strain>
    </source>
</reference>
<dbReference type="InterPro" id="IPR009799">
    <property type="entry name" value="EthD_dom"/>
</dbReference>
<organism evidence="2 3">
    <name type="scientific">Rubricella aquisinus</name>
    <dbReference type="NCBI Taxonomy" id="2028108"/>
    <lineage>
        <taxon>Bacteria</taxon>
        <taxon>Pseudomonadati</taxon>
        <taxon>Pseudomonadota</taxon>
        <taxon>Alphaproteobacteria</taxon>
        <taxon>Rhodobacterales</taxon>
        <taxon>Paracoccaceae</taxon>
        <taxon>Rubricella</taxon>
    </lineage>
</organism>
<protein>
    <submittedName>
        <fullName evidence="2">Uncharacterized protein (TIGR02118 family)</fullName>
    </submittedName>
</protein>
<dbReference type="EMBL" id="JACIJS010000008">
    <property type="protein sequence ID" value="MBB5516636.1"/>
    <property type="molecule type" value="Genomic_DNA"/>
</dbReference>
<evidence type="ECO:0000313" key="3">
    <source>
        <dbReference type="Proteomes" id="UP000553766"/>
    </source>
</evidence>
<keyword evidence="3" id="KW-1185">Reference proteome</keyword>
<dbReference type="GO" id="GO:0016491">
    <property type="term" value="F:oxidoreductase activity"/>
    <property type="evidence" value="ECO:0007669"/>
    <property type="project" value="InterPro"/>
</dbReference>